<dbReference type="PANTHER" id="PTHR46339">
    <property type="entry name" value="PROTEIN CBG15282-RELATED"/>
    <property type="match status" value="1"/>
</dbReference>
<dbReference type="SMART" id="SM00131">
    <property type="entry name" value="KU"/>
    <property type="match status" value="1"/>
</dbReference>
<feature type="chain" id="PRO_5009311295" evidence="1">
    <location>
        <begin position="17"/>
        <end position="179"/>
    </location>
</feature>
<evidence type="ECO:0000313" key="3">
    <source>
        <dbReference type="Proteomes" id="UP000095283"/>
    </source>
</evidence>
<dbReference type="Gene3D" id="4.10.410.10">
    <property type="entry name" value="Pancreatic trypsin inhibitor Kunitz domain"/>
    <property type="match status" value="1"/>
</dbReference>
<dbReference type="PROSITE" id="PS00280">
    <property type="entry name" value="BPTI_KUNITZ_1"/>
    <property type="match status" value="1"/>
</dbReference>
<dbReference type="WBParaSite" id="Hba_18365">
    <property type="protein sequence ID" value="Hba_18365"/>
    <property type="gene ID" value="Hba_18365"/>
</dbReference>
<protein>
    <submittedName>
        <fullName evidence="4">BPTI/Kunitz inhibitor domain-containing protein</fullName>
    </submittedName>
</protein>
<sequence>MFFIIFVLVLLPITNALNCSSKKEVGFFCEQPSSKMFYYDSRYKVCQPFQYRGCGGNDNQFNTAQECREQCSNGGRNENSTQVTGAGENESGVDTVFRPLGTGHDQWLKAEKCGSNFLIPNGKYIKCGSGCPSNHSCIMGVCCPSEDYVCSLIDDTGSFVDGINDKPSTYCVVLFVVMN</sequence>
<evidence type="ECO:0000259" key="2">
    <source>
        <dbReference type="PROSITE" id="PS50279"/>
    </source>
</evidence>
<dbReference type="Pfam" id="PF00014">
    <property type="entry name" value="Kunitz_BPTI"/>
    <property type="match status" value="1"/>
</dbReference>
<organism evidence="3 4">
    <name type="scientific">Heterorhabditis bacteriophora</name>
    <name type="common">Entomopathogenic nematode worm</name>
    <dbReference type="NCBI Taxonomy" id="37862"/>
    <lineage>
        <taxon>Eukaryota</taxon>
        <taxon>Metazoa</taxon>
        <taxon>Ecdysozoa</taxon>
        <taxon>Nematoda</taxon>
        <taxon>Chromadorea</taxon>
        <taxon>Rhabditida</taxon>
        <taxon>Rhabditina</taxon>
        <taxon>Rhabditomorpha</taxon>
        <taxon>Strongyloidea</taxon>
        <taxon>Heterorhabditidae</taxon>
        <taxon>Heterorhabditis</taxon>
    </lineage>
</organism>
<dbReference type="GO" id="GO:0004867">
    <property type="term" value="F:serine-type endopeptidase inhibitor activity"/>
    <property type="evidence" value="ECO:0007669"/>
    <property type="project" value="InterPro"/>
</dbReference>
<feature type="domain" description="BPTI/Kunitz inhibitor" evidence="2">
    <location>
        <begin position="19"/>
        <end position="71"/>
    </location>
</feature>
<name>A0A1I7XKR0_HETBA</name>
<dbReference type="InterPro" id="IPR036880">
    <property type="entry name" value="Kunitz_BPTI_sf"/>
</dbReference>
<evidence type="ECO:0000256" key="1">
    <source>
        <dbReference type="SAM" id="SignalP"/>
    </source>
</evidence>
<accession>A0A1I7XKR0</accession>
<feature type="signal peptide" evidence="1">
    <location>
        <begin position="1"/>
        <end position="16"/>
    </location>
</feature>
<keyword evidence="1" id="KW-0732">Signal</keyword>
<dbReference type="Proteomes" id="UP000095283">
    <property type="component" value="Unplaced"/>
</dbReference>
<dbReference type="InterPro" id="IPR053014">
    <property type="entry name" value="Cuticle_assoc_divergent"/>
</dbReference>
<dbReference type="AlphaFoldDB" id="A0A1I7XKR0"/>
<proteinExistence type="predicted"/>
<dbReference type="PRINTS" id="PR00759">
    <property type="entry name" value="BASICPTASE"/>
</dbReference>
<dbReference type="PROSITE" id="PS50279">
    <property type="entry name" value="BPTI_KUNITZ_2"/>
    <property type="match status" value="1"/>
</dbReference>
<dbReference type="InterPro" id="IPR002223">
    <property type="entry name" value="Kunitz_BPTI"/>
</dbReference>
<keyword evidence="3" id="KW-1185">Reference proteome</keyword>
<dbReference type="InterPro" id="IPR020901">
    <property type="entry name" value="Prtase_inh_Kunz-CS"/>
</dbReference>
<reference evidence="4" key="1">
    <citation type="submission" date="2016-11" db="UniProtKB">
        <authorList>
            <consortium name="WormBaseParasite"/>
        </authorList>
    </citation>
    <scope>IDENTIFICATION</scope>
</reference>
<dbReference type="SUPFAM" id="SSF57362">
    <property type="entry name" value="BPTI-like"/>
    <property type="match status" value="1"/>
</dbReference>
<evidence type="ECO:0000313" key="4">
    <source>
        <dbReference type="WBParaSite" id="Hba_18365"/>
    </source>
</evidence>